<feature type="region of interest" description="Disordered" evidence="1">
    <location>
        <begin position="432"/>
        <end position="477"/>
    </location>
</feature>
<gene>
    <name evidence="3" type="ORF">B0A48_07323</name>
</gene>
<name>A0A1V8T877_9PEZI</name>
<dbReference type="InterPro" id="IPR054464">
    <property type="entry name" value="ULD_fung"/>
</dbReference>
<keyword evidence="4" id="KW-1185">Reference proteome</keyword>
<dbReference type="STRING" id="1507870.A0A1V8T877"/>
<dbReference type="Proteomes" id="UP000192596">
    <property type="component" value="Unassembled WGS sequence"/>
</dbReference>
<feature type="compositionally biased region" description="Pro residues" evidence="1">
    <location>
        <begin position="1"/>
        <end position="11"/>
    </location>
</feature>
<dbReference type="InParanoid" id="A0A1V8T877"/>
<dbReference type="EMBL" id="NAJO01000014">
    <property type="protein sequence ID" value="OQO07626.1"/>
    <property type="molecule type" value="Genomic_DNA"/>
</dbReference>
<evidence type="ECO:0000256" key="1">
    <source>
        <dbReference type="SAM" id="MobiDB-lite"/>
    </source>
</evidence>
<feature type="compositionally biased region" description="Polar residues" evidence="1">
    <location>
        <begin position="65"/>
        <end position="93"/>
    </location>
</feature>
<accession>A0A1V8T877</accession>
<dbReference type="Pfam" id="PF22893">
    <property type="entry name" value="ULD_2"/>
    <property type="match status" value="1"/>
</dbReference>
<proteinExistence type="predicted"/>
<evidence type="ECO:0000313" key="3">
    <source>
        <dbReference type="EMBL" id="OQO07626.1"/>
    </source>
</evidence>
<sequence>MPPPRGYPPPSGYRHVPAPAPPHAHGGYPPSMTGPPGYAPDPFQQHAQALVHMPQQGHTDPFGYPSSNPFSPGAGPQNNPFSPLGSTGGTSYFNAEPQAPPMHHMPQQRPGAPSQRHSMYAPSSGGYPGAEMAAYQHGMYPPYMPGYPQMPYMYPPSHTASPAPPPAKDGKSEEMQSLRDLLKKYEEERVARERAIIAKAEADVAAFAAARAKEEEEKKKAAEIAAASALAKAEAEKAAEVSAKKVKEESDAKLKEAEEASKKAKEESEKKLADAKKAKEDVEKKQKELEEEIKKNAPLPDMLKAPIKFKDAVGRKFCFPWHLCKTWKGMEGLIKQAFAHVDVIGDHVHMGHYDLTGPDGEIILPQVWDTMVQPDWEITMHMWPYEDEKDKKKGKGKHGHGHIDIMDDLGDPFAGMGLDDLLALDAGKLSKKDGKKGINSGAAAKKSKRQSAIIDVPMAPPHRSKVGGGIPPPPTGGLSDLDILLGMPGGLGMMGDHSRPKPKPRSKSNKDVPFLASWIAGSRKKK</sequence>
<evidence type="ECO:0000313" key="4">
    <source>
        <dbReference type="Proteomes" id="UP000192596"/>
    </source>
</evidence>
<feature type="region of interest" description="Disordered" evidence="1">
    <location>
        <begin position="489"/>
        <end position="526"/>
    </location>
</feature>
<feature type="domain" description="Ubiquitin-like" evidence="2">
    <location>
        <begin position="304"/>
        <end position="385"/>
    </location>
</feature>
<dbReference type="OrthoDB" id="3045089at2759"/>
<feature type="region of interest" description="Disordered" evidence="1">
    <location>
        <begin position="1"/>
        <end position="124"/>
    </location>
</feature>
<feature type="compositionally biased region" description="Low complexity" evidence="1">
    <location>
        <begin position="101"/>
        <end position="110"/>
    </location>
</feature>
<evidence type="ECO:0000259" key="2">
    <source>
        <dbReference type="Pfam" id="PF22893"/>
    </source>
</evidence>
<feature type="region of interest" description="Disordered" evidence="1">
    <location>
        <begin position="241"/>
        <end position="283"/>
    </location>
</feature>
<reference evidence="4" key="1">
    <citation type="submission" date="2017-03" db="EMBL/GenBank/DDBJ databases">
        <title>Genomes of endolithic fungi from Antarctica.</title>
        <authorList>
            <person name="Coleine C."/>
            <person name="Masonjones S."/>
            <person name="Stajich J.E."/>
        </authorList>
    </citation>
    <scope>NUCLEOTIDE SEQUENCE [LARGE SCALE GENOMIC DNA]</scope>
    <source>
        <strain evidence="4">CCFEE 5527</strain>
    </source>
</reference>
<protein>
    <recommendedName>
        <fullName evidence="2">Ubiquitin-like domain-containing protein</fullName>
    </recommendedName>
</protein>
<dbReference type="AlphaFoldDB" id="A0A1V8T877"/>
<organism evidence="3 4">
    <name type="scientific">Cryoendolithus antarcticus</name>
    <dbReference type="NCBI Taxonomy" id="1507870"/>
    <lineage>
        <taxon>Eukaryota</taxon>
        <taxon>Fungi</taxon>
        <taxon>Dikarya</taxon>
        <taxon>Ascomycota</taxon>
        <taxon>Pezizomycotina</taxon>
        <taxon>Dothideomycetes</taxon>
        <taxon>Dothideomycetidae</taxon>
        <taxon>Cladosporiales</taxon>
        <taxon>Cladosporiaceae</taxon>
        <taxon>Cryoendolithus</taxon>
    </lineage>
</organism>
<comment type="caution">
    <text evidence="3">The sequence shown here is derived from an EMBL/GenBank/DDBJ whole genome shotgun (WGS) entry which is preliminary data.</text>
</comment>